<dbReference type="PANTHER" id="PTHR12589:SF7">
    <property type="entry name" value="6-PYRUVOYL TETRAHYDROBIOPTERIN SYNTHASE"/>
    <property type="match status" value="1"/>
</dbReference>
<dbReference type="PANTHER" id="PTHR12589">
    <property type="entry name" value="PYRUVOYL TETRAHYDROBIOPTERIN SYNTHASE"/>
    <property type="match status" value="1"/>
</dbReference>
<evidence type="ECO:0000256" key="2">
    <source>
        <dbReference type="ARBA" id="ARBA00005061"/>
    </source>
</evidence>
<keyword evidence="6 9" id="KW-0862">Zinc</keyword>
<comment type="caution">
    <text evidence="11">The sequence shown here is derived from an EMBL/GenBank/DDBJ whole genome shotgun (WGS) entry which is preliminary data.</text>
</comment>
<dbReference type="RefSeq" id="WP_114184514.1">
    <property type="nucleotide sequence ID" value="NZ_BJYU01000002.1"/>
</dbReference>
<dbReference type="InterPro" id="IPR007115">
    <property type="entry name" value="6-PTP_synth/QueD"/>
</dbReference>
<accession>A0A512BKX0</accession>
<evidence type="ECO:0000313" key="11">
    <source>
        <dbReference type="EMBL" id="GEO12611.1"/>
    </source>
</evidence>
<dbReference type="OrthoDB" id="9804698at2"/>
<comment type="function">
    <text evidence="1">Catalyzes the conversion of 7,8-dihydroneopterin triphosphate (H2NTP) to 6-carboxy-5,6,7,8-tetrahydropterin (CPH4) and acetaldehyde.</text>
</comment>
<keyword evidence="9" id="KW-0671">Queuosine biosynthesis</keyword>
<dbReference type="GO" id="GO:0008616">
    <property type="term" value="P:tRNA queuosine(34) biosynthetic process"/>
    <property type="evidence" value="ECO:0007669"/>
    <property type="project" value="UniProtKB-KW"/>
</dbReference>
<dbReference type="AlphaFoldDB" id="A0A512BKX0"/>
<dbReference type="SUPFAM" id="SSF55620">
    <property type="entry name" value="Tetrahydrobiopterin biosynthesis enzymes-like"/>
    <property type="match status" value="1"/>
</dbReference>
<dbReference type="InterPro" id="IPR038418">
    <property type="entry name" value="6-PTP_synth/QueD_sf"/>
</dbReference>
<evidence type="ECO:0000256" key="1">
    <source>
        <dbReference type="ARBA" id="ARBA00002285"/>
    </source>
</evidence>
<feature type="binding site" evidence="10">
    <location>
        <position position="31"/>
    </location>
    <ligand>
        <name>Zn(2+)</name>
        <dbReference type="ChEBI" id="CHEBI:29105"/>
    </ligand>
</feature>
<dbReference type="Pfam" id="PF01242">
    <property type="entry name" value="PTPS"/>
    <property type="match status" value="1"/>
</dbReference>
<dbReference type="GO" id="GO:0070497">
    <property type="term" value="F:6-carboxytetrahydropterin synthase activity"/>
    <property type="evidence" value="ECO:0007669"/>
    <property type="project" value="UniProtKB-EC"/>
</dbReference>
<comment type="pathway">
    <text evidence="2 9">Purine metabolism; 7-cyano-7-deazaguanine biosynthesis.</text>
</comment>
<dbReference type="UniPathway" id="UPA00391"/>
<dbReference type="Proteomes" id="UP000321085">
    <property type="component" value="Unassembled WGS sequence"/>
</dbReference>
<comment type="cofactor">
    <cofactor evidence="9 10">
        <name>Zn(2+)</name>
        <dbReference type="ChEBI" id="CHEBI:29105"/>
    </cofactor>
    <text evidence="9 10">Binds 1 zinc ion per subunit.</text>
</comment>
<evidence type="ECO:0000313" key="12">
    <source>
        <dbReference type="Proteomes" id="UP000321085"/>
    </source>
</evidence>
<evidence type="ECO:0000256" key="5">
    <source>
        <dbReference type="ARBA" id="ARBA00022723"/>
    </source>
</evidence>
<keyword evidence="7 9" id="KW-0456">Lyase</keyword>
<comment type="similarity">
    <text evidence="3 9">Belongs to the PTPS family. QueD subfamily.</text>
</comment>
<evidence type="ECO:0000256" key="4">
    <source>
        <dbReference type="ARBA" id="ARBA00018141"/>
    </source>
</evidence>
<evidence type="ECO:0000256" key="9">
    <source>
        <dbReference type="PIRNR" id="PIRNR006113"/>
    </source>
</evidence>
<dbReference type="EC" id="4.-.-.-" evidence="9"/>
<evidence type="ECO:0000256" key="6">
    <source>
        <dbReference type="ARBA" id="ARBA00022833"/>
    </source>
</evidence>
<dbReference type="PIRSF" id="PIRSF006113">
    <property type="entry name" value="PTP_synth"/>
    <property type="match status" value="1"/>
</dbReference>
<evidence type="ECO:0000256" key="10">
    <source>
        <dbReference type="PIRSR" id="PIRSR006113-2"/>
    </source>
</evidence>
<dbReference type="GO" id="GO:0046872">
    <property type="term" value="F:metal ion binding"/>
    <property type="evidence" value="ECO:0007669"/>
    <property type="project" value="UniProtKB-KW"/>
</dbReference>
<keyword evidence="5 9" id="KW-0479">Metal-binding</keyword>
<evidence type="ECO:0000256" key="8">
    <source>
        <dbReference type="ARBA" id="ARBA00048807"/>
    </source>
</evidence>
<dbReference type="EMBL" id="BJYU01000002">
    <property type="protein sequence ID" value="GEO12611.1"/>
    <property type="molecule type" value="Genomic_DNA"/>
</dbReference>
<organism evidence="11 12">
    <name type="scientific">Microvirga aerophila</name>
    <dbReference type="NCBI Taxonomy" id="670291"/>
    <lineage>
        <taxon>Bacteria</taxon>
        <taxon>Pseudomonadati</taxon>
        <taxon>Pseudomonadota</taxon>
        <taxon>Alphaproteobacteria</taxon>
        <taxon>Hyphomicrobiales</taxon>
        <taxon>Methylobacteriaceae</taxon>
        <taxon>Microvirga</taxon>
    </lineage>
</organism>
<proteinExistence type="inferred from homology"/>
<name>A0A512BKX0_9HYPH</name>
<keyword evidence="12" id="KW-1185">Reference proteome</keyword>
<feature type="binding site" evidence="10">
    <location>
        <position position="29"/>
    </location>
    <ligand>
        <name>Zn(2+)</name>
        <dbReference type="ChEBI" id="CHEBI:29105"/>
    </ligand>
</feature>
<reference evidence="11 12" key="1">
    <citation type="submission" date="2019-07" db="EMBL/GenBank/DDBJ databases">
        <title>Whole genome shotgun sequence of Microvirga aerophila NBRC 106136.</title>
        <authorList>
            <person name="Hosoyama A."/>
            <person name="Uohara A."/>
            <person name="Ohji S."/>
            <person name="Ichikawa N."/>
        </authorList>
    </citation>
    <scope>NUCLEOTIDE SEQUENCE [LARGE SCALE GENOMIC DNA]</scope>
    <source>
        <strain evidence="11 12">NBRC 106136</strain>
    </source>
</reference>
<evidence type="ECO:0000256" key="7">
    <source>
        <dbReference type="ARBA" id="ARBA00023239"/>
    </source>
</evidence>
<dbReference type="Gene3D" id="3.30.479.10">
    <property type="entry name" value="6-pyruvoyl tetrahydropterin synthase/QueD"/>
    <property type="match status" value="1"/>
</dbReference>
<comment type="catalytic activity">
    <reaction evidence="8 9">
        <text>7,8-dihydroneopterin 3'-triphosphate + H2O = 6-carboxy-5,6,7,8-tetrahydropterin + triphosphate + acetaldehyde + 2 H(+)</text>
        <dbReference type="Rhea" id="RHEA:27966"/>
        <dbReference type="ChEBI" id="CHEBI:15343"/>
        <dbReference type="ChEBI" id="CHEBI:15377"/>
        <dbReference type="ChEBI" id="CHEBI:15378"/>
        <dbReference type="ChEBI" id="CHEBI:18036"/>
        <dbReference type="ChEBI" id="CHEBI:58462"/>
        <dbReference type="ChEBI" id="CHEBI:61032"/>
        <dbReference type="EC" id="4.1.2.50"/>
    </reaction>
</comment>
<evidence type="ECO:0000256" key="3">
    <source>
        <dbReference type="ARBA" id="ARBA00008900"/>
    </source>
</evidence>
<sequence length="127" mass="14252">MFGLSKQFWFEAAHTLQRTIDAEPSRRIHGHSYRAEVTVRGVPDLSTGMVVDLGLFERALDEARDGLDHRFLDEVQDLGPATMENLSAWIWRKVAPTCTGLARVTIYRDSSGDMCGYLGPLNGENRL</sequence>
<feature type="binding site" evidence="10">
    <location>
        <position position="14"/>
    </location>
    <ligand>
        <name>Zn(2+)</name>
        <dbReference type="ChEBI" id="CHEBI:29105"/>
    </ligand>
</feature>
<gene>
    <name evidence="11" type="ORF">MAE02_03070</name>
</gene>
<protein>
    <recommendedName>
        <fullName evidence="4 9">6-carboxy-5,6,7,8-tetrahydropterin synthase</fullName>
        <ecNumber evidence="9">4.-.-.-</ecNumber>
    </recommendedName>
</protein>